<proteinExistence type="inferred from homology"/>
<feature type="domain" description="MacB-like periplasmic core" evidence="9">
    <location>
        <begin position="563"/>
        <end position="725"/>
    </location>
</feature>
<evidence type="ECO:0000256" key="1">
    <source>
        <dbReference type="ARBA" id="ARBA00004651"/>
    </source>
</evidence>
<evidence type="ECO:0000256" key="5">
    <source>
        <dbReference type="ARBA" id="ARBA00023136"/>
    </source>
</evidence>
<evidence type="ECO:0000259" key="9">
    <source>
        <dbReference type="Pfam" id="PF12704"/>
    </source>
</evidence>
<dbReference type="Proteomes" id="UP000738431">
    <property type="component" value="Chromosome"/>
</dbReference>
<evidence type="ECO:0000313" key="11">
    <source>
        <dbReference type="Proteomes" id="UP000738431"/>
    </source>
</evidence>
<evidence type="ECO:0000256" key="2">
    <source>
        <dbReference type="ARBA" id="ARBA00022475"/>
    </source>
</evidence>
<comment type="subcellular location">
    <subcellularLocation>
        <location evidence="1">Cell membrane</location>
        <topology evidence="1">Multi-pass membrane protein</topology>
    </subcellularLocation>
</comment>
<organism evidence="10 11">
    <name type="scientific">Actomonas aquatica</name>
    <dbReference type="NCBI Taxonomy" id="2866162"/>
    <lineage>
        <taxon>Bacteria</taxon>
        <taxon>Pseudomonadati</taxon>
        <taxon>Verrucomicrobiota</taxon>
        <taxon>Opitutia</taxon>
        <taxon>Opitutales</taxon>
        <taxon>Opitutaceae</taxon>
        <taxon>Actomonas</taxon>
    </lineage>
</organism>
<evidence type="ECO:0000256" key="6">
    <source>
        <dbReference type="ARBA" id="ARBA00038076"/>
    </source>
</evidence>
<keyword evidence="11" id="KW-1185">Reference proteome</keyword>
<dbReference type="InterPro" id="IPR050250">
    <property type="entry name" value="Macrolide_Exporter_MacB"/>
</dbReference>
<keyword evidence="3 7" id="KW-0812">Transmembrane</keyword>
<feature type="transmembrane region" description="Helical" evidence="7">
    <location>
        <begin position="408"/>
        <end position="430"/>
    </location>
</feature>
<feature type="domain" description="ABC3 transporter permease C-terminal" evidence="8">
    <location>
        <begin position="790"/>
        <end position="903"/>
    </location>
</feature>
<dbReference type="PANTHER" id="PTHR30572">
    <property type="entry name" value="MEMBRANE COMPONENT OF TRANSPORTER-RELATED"/>
    <property type="match status" value="1"/>
</dbReference>
<dbReference type="InterPro" id="IPR003838">
    <property type="entry name" value="ABC3_permease_C"/>
</dbReference>
<evidence type="ECO:0000256" key="3">
    <source>
        <dbReference type="ARBA" id="ARBA00022692"/>
    </source>
</evidence>
<dbReference type="InterPro" id="IPR025857">
    <property type="entry name" value="MacB_PCD"/>
</dbReference>
<evidence type="ECO:0000259" key="8">
    <source>
        <dbReference type="Pfam" id="PF02687"/>
    </source>
</evidence>
<keyword evidence="4 7" id="KW-1133">Transmembrane helix</keyword>
<protein>
    <submittedName>
        <fullName evidence="10">ADOP family duplicated permease</fullName>
    </submittedName>
</protein>
<feature type="transmembrane region" description="Helical" evidence="7">
    <location>
        <begin position="839"/>
        <end position="862"/>
    </location>
</feature>
<feature type="transmembrane region" description="Helical" evidence="7">
    <location>
        <begin position="513"/>
        <end position="534"/>
    </location>
</feature>
<feature type="transmembrane region" description="Helical" evidence="7">
    <location>
        <begin position="460"/>
        <end position="480"/>
    </location>
</feature>
<evidence type="ECO:0000313" key="10">
    <source>
        <dbReference type="EMBL" id="WRQ86066.1"/>
    </source>
</evidence>
<sequence>MKLFNALARLFGRRRVEAEMDEEMQFHLEHLTERYVNRGLAPAAARRAALREFGGIDQTKEEVRDAWGARLLQDLARDLRYAVLSLRRTPGFTAIAVVTLALGISVNTVMFAFVRDAVLQPLARNDARNLVAVYTSRADADRGWRYFSYPEVEALAEQTDVFANVAAYTFDVTAIGTGRDQNLQRRVVGMVSHSYFDLLGVTPHAGRFFSPDESRPNASIPVAVADYGYWERAGQPANFIGSTVRVKQRDYTIVGIAPRGFLGLSSSVGPDLWLPLGEAHHIVDGDFDNPNYHRLSPIAQLAPGLSAEAARARLPAVTQNLWNQTAPNEDRQLLIGAPSTNDLQDDQPNDESFMGLFATLSLGLSAVVLVVACLNLANLLLARGAARRKEIAVRLSLGASRFRIVRQLVTETFLLALMGGTLGLLLSTWVDHMLMQLSADAFAVSQFSFNVRPFVDTTTLLATLGFSAFATLVSSLGPALRLTRPSLITDIKATPEGGADASRSGRFFSLSNLLVVAQIACSLALLFSAALFLGSVRHARHADRGFDPAQQVVANLDYRITDMDTEQIAARQQTVLTRLRERYGADAVATASNIPYNFDLSRRSVYPLDALAQANPETGEPRRQRAGYTTVSGGYFDLLDIQVLRGRTFNATESTDPAGPRVVVIDQQLATFLYGDADPIGQRLYLDKEALNSGDTRLSHEVIGVVRSPRDHVFNEPPARLYRPLVQDPSPNLFVHLRQPDPIAALPDVRRTLDELEPLAPLLAVRPLASYVEQHLSTLVIEICGLVFGLLGAIALVLAVAGVYGVKAHQIARRTREIGIRLAIGASPRRVVRQIVRQGLAQAAVGLAIGLGLAFLAGQVLASMLLQGTSGQSLMLLGSAAVLATAVFLATWIPARRAARVDPAVTLKSE</sequence>
<feature type="transmembrane region" description="Helical" evidence="7">
    <location>
        <begin position="874"/>
        <end position="893"/>
    </location>
</feature>
<keyword evidence="2" id="KW-1003">Cell membrane</keyword>
<feature type="transmembrane region" description="Helical" evidence="7">
    <location>
        <begin position="353"/>
        <end position="381"/>
    </location>
</feature>
<feature type="domain" description="ABC3 transporter permease C-terminal" evidence="8">
    <location>
        <begin position="364"/>
        <end position="485"/>
    </location>
</feature>
<dbReference type="NCBIfam" id="TIGR03434">
    <property type="entry name" value="ADOP"/>
    <property type="match status" value="1"/>
</dbReference>
<dbReference type="EMBL" id="CP139781">
    <property type="protein sequence ID" value="WRQ86066.1"/>
    <property type="molecule type" value="Genomic_DNA"/>
</dbReference>
<name>A0ABZ1C2Y4_9BACT</name>
<dbReference type="InterPro" id="IPR047928">
    <property type="entry name" value="Perm_prefix_1"/>
</dbReference>
<keyword evidence="5 7" id="KW-0472">Membrane</keyword>
<dbReference type="InterPro" id="IPR017800">
    <property type="entry name" value="ADOP"/>
</dbReference>
<accession>A0ABZ1C2Y4</accession>
<dbReference type="Pfam" id="PF02687">
    <property type="entry name" value="FtsX"/>
    <property type="match status" value="2"/>
</dbReference>
<comment type="similarity">
    <text evidence="6">Belongs to the ABC-4 integral membrane protein family.</text>
</comment>
<feature type="transmembrane region" description="Helical" evidence="7">
    <location>
        <begin position="92"/>
        <end position="114"/>
    </location>
</feature>
<dbReference type="NCBIfam" id="NF038403">
    <property type="entry name" value="perm_prefix_1"/>
    <property type="match status" value="1"/>
</dbReference>
<evidence type="ECO:0000256" key="4">
    <source>
        <dbReference type="ARBA" id="ARBA00022989"/>
    </source>
</evidence>
<evidence type="ECO:0000256" key="7">
    <source>
        <dbReference type="SAM" id="Phobius"/>
    </source>
</evidence>
<dbReference type="Pfam" id="PF12704">
    <property type="entry name" value="MacB_PCD"/>
    <property type="match status" value="2"/>
</dbReference>
<dbReference type="RefSeq" id="WP_221031577.1">
    <property type="nucleotide sequence ID" value="NZ_CP139781.1"/>
</dbReference>
<feature type="domain" description="MacB-like periplasmic core" evidence="9">
    <location>
        <begin position="93"/>
        <end position="316"/>
    </location>
</feature>
<reference evidence="10 11" key="1">
    <citation type="submission" date="2023-12" db="EMBL/GenBank/DDBJ databases">
        <title>Description of an unclassified Opitutus bacterium of Verrucomicrobiota.</title>
        <authorList>
            <person name="Zhang D.-F."/>
        </authorList>
    </citation>
    <scope>NUCLEOTIDE SEQUENCE [LARGE SCALE GENOMIC DNA]</scope>
    <source>
        <strain evidence="10 11">WL0086</strain>
    </source>
</reference>
<feature type="transmembrane region" description="Helical" evidence="7">
    <location>
        <begin position="786"/>
        <end position="806"/>
    </location>
</feature>
<gene>
    <name evidence="10" type="ORF">K1X11_014725</name>
</gene>
<dbReference type="PANTHER" id="PTHR30572:SF4">
    <property type="entry name" value="ABC TRANSPORTER PERMEASE YTRF"/>
    <property type="match status" value="1"/>
</dbReference>